<keyword evidence="3" id="KW-1185">Reference proteome</keyword>
<evidence type="ECO:0000313" key="3">
    <source>
        <dbReference type="Proteomes" id="UP000022447"/>
    </source>
</evidence>
<feature type="compositionally biased region" description="Polar residues" evidence="1">
    <location>
        <begin position="1"/>
        <end position="18"/>
    </location>
</feature>
<feature type="region of interest" description="Disordered" evidence="1">
    <location>
        <begin position="139"/>
        <end position="159"/>
    </location>
</feature>
<gene>
    <name evidence="2" type="ORF">OCH239_15365</name>
</gene>
<dbReference type="Proteomes" id="UP000022447">
    <property type="component" value="Unassembled WGS sequence"/>
</dbReference>
<dbReference type="STRING" id="1449350.OCH239_15365"/>
<name>X7EAQ0_9RHOB</name>
<organism evidence="2 3">
    <name type="scientific">Roseivivax halodurans JCM 10272</name>
    <dbReference type="NCBI Taxonomy" id="1449350"/>
    <lineage>
        <taxon>Bacteria</taxon>
        <taxon>Pseudomonadati</taxon>
        <taxon>Pseudomonadota</taxon>
        <taxon>Alphaproteobacteria</taxon>
        <taxon>Rhodobacterales</taxon>
        <taxon>Roseobacteraceae</taxon>
        <taxon>Roseivivax</taxon>
    </lineage>
</organism>
<sequence length="159" mass="17345">MKRVTITQLPDLSGTSPDPLTDILRLDADPQSDRWKGKEVTDDDLKPLFEAVRLMQRHAASIATPDDWHTEAAQKTSGTAAECSVIAREAYNAIASKAGLHTFDQKSAYLFQSDGRQGRAMTDVSTKALTGGHAALNPLQEAPKAWGRKPSEVNDEIPF</sequence>
<evidence type="ECO:0000256" key="1">
    <source>
        <dbReference type="SAM" id="MobiDB-lite"/>
    </source>
</evidence>
<feature type="region of interest" description="Disordered" evidence="1">
    <location>
        <begin position="1"/>
        <end position="22"/>
    </location>
</feature>
<accession>X7EAQ0</accession>
<protein>
    <submittedName>
        <fullName evidence="2">Uncharacterized protein</fullName>
    </submittedName>
</protein>
<proteinExistence type="predicted"/>
<dbReference type="RefSeq" id="WP_037266466.1">
    <property type="nucleotide sequence ID" value="NZ_JALZ01000045.1"/>
</dbReference>
<evidence type="ECO:0000313" key="2">
    <source>
        <dbReference type="EMBL" id="ETX12915.1"/>
    </source>
</evidence>
<reference evidence="2 3" key="1">
    <citation type="submission" date="2014-01" db="EMBL/GenBank/DDBJ databases">
        <title>Roseivivax halodurans JCM 10272 Genome Sequencing.</title>
        <authorList>
            <person name="Lai Q."/>
            <person name="Li G."/>
            <person name="Shao Z."/>
        </authorList>
    </citation>
    <scope>NUCLEOTIDE SEQUENCE [LARGE SCALE GENOMIC DNA]</scope>
    <source>
        <strain evidence="2 3">JCM 10272</strain>
    </source>
</reference>
<dbReference type="EMBL" id="JALZ01000045">
    <property type="protein sequence ID" value="ETX12915.1"/>
    <property type="molecule type" value="Genomic_DNA"/>
</dbReference>
<comment type="caution">
    <text evidence="2">The sequence shown here is derived from an EMBL/GenBank/DDBJ whole genome shotgun (WGS) entry which is preliminary data.</text>
</comment>
<dbReference type="AlphaFoldDB" id="X7EAQ0"/>